<protein>
    <submittedName>
        <fullName evidence="1">Uncharacterized protein</fullName>
    </submittedName>
</protein>
<dbReference type="STRING" id="13249.T1I9V7"/>
<dbReference type="Pfam" id="PF16984">
    <property type="entry name" value="Grp7_allergen"/>
    <property type="match status" value="1"/>
</dbReference>
<dbReference type="AlphaFoldDB" id="T1I9V7"/>
<evidence type="ECO:0000313" key="2">
    <source>
        <dbReference type="Proteomes" id="UP000015103"/>
    </source>
</evidence>
<dbReference type="InterPro" id="IPR038602">
    <property type="entry name" value="Mite_allergen_7_sf"/>
</dbReference>
<keyword evidence="2" id="KW-1185">Reference proteome</keyword>
<dbReference type="EMBL" id="ACPB03026625">
    <property type="status" value="NOT_ANNOTATED_CDS"/>
    <property type="molecule type" value="Genomic_DNA"/>
</dbReference>
<dbReference type="HOGENOM" id="CLU_1221018_0_0_1"/>
<sequence>MLSTIGLTSCRSPQEFQLLTNHIYTEEMYNRSSLADLITDIALKEISKYLVKQNDTKLVLPDIEESLTGVELKANNGWFTNPATIVRRGESHIDHKGSTMTVSFDVGFSLMDIYYKRYTATFLGFIQESGSIEINVGKNSLFLEVIVRYLPHCTVSLNKVMMKDFSDVTVNLTGLSVMDSLADQIVAWVLESYSESFSALIESVVQRKLQEEMSKTSFCKYKRVKHS</sequence>
<dbReference type="EnsemblMetazoa" id="RPRC013078-RA">
    <property type="protein sequence ID" value="RPRC013078-PA"/>
    <property type="gene ID" value="RPRC013078"/>
</dbReference>
<dbReference type="VEuPathDB" id="VectorBase:RPRC013078"/>
<reference evidence="1" key="1">
    <citation type="submission" date="2015-05" db="UniProtKB">
        <authorList>
            <consortium name="EnsemblMetazoa"/>
        </authorList>
    </citation>
    <scope>IDENTIFICATION</scope>
</reference>
<organism evidence="1 2">
    <name type="scientific">Rhodnius prolixus</name>
    <name type="common">Triatomid bug</name>
    <dbReference type="NCBI Taxonomy" id="13249"/>
    <lineage>
        <taxon>Eukaryota</taxon>
        <taxon>Metazoa</taxon>
        <taxon>Ecdysozoa</taxon>
        <taxon>Arthropoda</taxon>
        <taxon>Hexapoda</taxon>
        <taxon>Insecta</taxon>
        <taxon>Pterygota</taxon>
        <taxon>Neoptera</taxon>
        <taxon>Paraneoptera</taxon>
        <taxon>Hemiptera</taxon>
        <taxon>Heteroptera</taxon>
        <taxon>Panheteroptera</taxon>
        <taxon>Cimicomorpha</taxon>
        <taxon>Reduviidae</taxon>
        <taxon>Triatominae</taxon>
        <taxon>Rhodnius</taxon>
    </lineage>
</organism>
<name>T1I9V7_RHOPR</name>
<proteinExistence type="predicted"/>
<accession>T1I9V7</accession>
<dbReference type="InterPro" id="IPR020234">
    <property type="entry name" value="Mite_allergen_group-7"/>
</dbReference>
<evidence type="ECO:0000313" key="1">
    <source>
        <dbReference type="EnsemblMetazoa" id="RPRC013078-PA"/>
    </source>
</evidence>
<dbReference type="Gene3D" id="3.15.10.50">
    <property type="match status" value="1"/>
</dbReference>
<dbReference type="Proteomes" id="UP000015103">
    <property type="component" value="Unassembled WGS sequence"/>
</dbReference>
<dbReference type="InParanoid" id="T1I9V7"/>